<keyword evidence="8" id="KW-0239">DNA-directed DNA polymerase</keyword>
<feature type="domain" description="DNA-directed DNA polymerase family A palm" evidence="11">
    <location>
        <begin position="148"/>
        <end position="404"/>
    </location>
</feature>
<evidence type="ECO:0000256" key="3">
    <source>
        <dbReference type="ARBA" id="ARBA00012417"/>
    </source>
</evidence>
<gene>
    <name evidence="12" type="ORF">LMG28138_04520</name>
</gene>
<evidence type="ECO:0000256" key="8">
    <source>
        <dbReference type="ARBA" id="ARBA00022932"/>
    </source>
</evidence>
<evidence type="ECO:0000256" key="2">
    <source>
        <dbReference type="ARBA" id="ARBA00011541"/>
    </source>
</evidence>
<dbReference type="PROSITE" id="PS00447">
    <property type="entry name" value="DNA_POLYMERASE_A"/>
    <property type="match status" value="1"/>
</dbReference>
<evidence type="ECO:0000256" key="6">
    <source>
        <dbReference type="ARBA" id="ARBA00022695"/>
    </source>
</evidence>
<organism evidence="12 13">
    <name type="scientific">Pararobbsia alpina</name>
    <dbReference type="NCBI Taxonomy" id="621374"/>
    <lineage>
        <taxon>Bacteria</taxon>
        <taxon>Pseudomonadati</taxon>
        <taxon>Pseudomonadota</taxon>
        <taxon>Betaproteobacteria</taxon>
        <taxon>Burkholderiales</taxon>
        <taxon>Burkholderiaceae</taxon>
        <taxon>Pararobbsia</taxon>
    </lineage>
</organism>
<dbReference type="Proteomes" id="UP000494115">
    <property type="component" value="Unassembled WGS sequence"/>
</dbReference>
<dbReference type="Gene3D" id="1.10.150.20">
    <property type="entry name" value="5' to 3' exonuclease, C-terminal subdomain"/>
    <property type="match status" value="1"/>
</dbReference>
<evidence type="ECO:0000256" key="7">
    <source>
        <dbReference type="ARBA" id="ARBA00022705"/>
    </source>
</evidence>
<dbReference type="InterPro" id="IPR019760">
    <property type="entry name" value="DNA-dir_DNA_pol_A_CS"/>
</dbReference>
<dbReference type="PANTHER" id="PTHR10133:SF27">
    <property type="entry name" value="DNA POLYMERASE NU"/>
    <property type="match status" value="1"/>
</dbReference>
<keyword evidence="6" id="KW-0548">Nucleotidyltransferase</keyword>
<dbReference type="InterPro" id="IPR043502">
    <property type="entry name" value="DNA/RNA_pol_sf"/>
</dbReference>
<dbReference type="GO" id="GO:0006302">
    <property type="term" value="P:double-strand break repair"/>
    <property type="evidence" value="ECO:0007669"/>
    <property type="project" value="TreeGrafter"/>
</dbReference>
<protein>
    <recommendedName>
        <fullName evidence="4">DNA polymerase I</fullName>
        <ecNumber evidence="3">2.7.7.7</ecNumber>
    </recommendedName>
</protein>
<dbReference type="InterPro" id="IPR002298">
    <property type="entry name" value="DNA_polymerase_A"/>
</dbReference>
<sequence length="481" mass="53423">MGGKNAGEYKTVNKKVDDLTKPKSAMRDYYYEFPGHTEPKEEWASSTEGLYSVAEEVITLLGVRDIPFLKTLASVAKLSKDLGTYYITLDEKTGEYKGMLTLVGIDSIIHHSVNHTSTVTARFSSSNPNLQNVPKGSMDEVTGELLSGSQVKTVFISRFGADGQIVQSDFTALEVYVQAILTGCTQLIEDLKAGLDMHCVRVSQKEGCTYEEAVLKCKGDKVRGIAPIQEWVKKRQGAKEFSFQRAYGAGAQKIADSTGMDIEDVKALIRAEEIRYPELGAYNKAKEDRIKRSRRPTNNIQPHPEVRGLMCQLGKGYSVTPDNKVYSYRESPAPGWLVRQGGMAQSFSPTEIANYEVQGAGGEWAKAAMWLAVRAFYARKNFGGLALLVNQVHDALYKDAHKSVLVESSALLHACMVGASDFMEWYFGWTVPVPVPSVTVHGNSMMDEQNFTDEFTDLAEKFRIELRQQYMGGYTPSFSIH</sequence>
<comment type="similarity">
    <text evidence="1">Belongs to the DNA polymerase type-A family.</text>
</comment>
<evidence type="ECO:0000256" key="10">
    <source>
        <dbReference type="ARBA" id="ARBA00049244"/>
    </source>
</evidence>
<keyword evidence="7" id="KW-0235">DNA replication</keyword>
<dbReference type="PANTHER" id="PTHR10133">
    <property type="entry name" value="DNA POLYMERASE I"/>
    <property type="match status" value="1"/>
</dbReference>
<evidence type="ECO:0000259" key="11">
    <source>
        <dbReference type="SMART" id="SM00482"/>
    </source>
</evidence>
<dbReference type="Gene3D" id="3.30.70.370">
    <property type="match status" value="1"/>
</dbReference>
<dbReference type="PRINTS" id="PR00868">
    <property type="entry name" value="DNAPOLI"/>
</dbReference>
<evidence type="ECO:0000256" key="5">
    <source>
        <dbReference type="ARBA" id="ARBA00022679"/>
    </source>
</evidence>
<reference evidence="12 13" key="1">
    <citation type="submission" date="2020-04" db="EMBL/GenBank/DDBJ databases">
        <authorList>
            <person name="De Canck E."/>
        </authorList>
    </citation>
    <scope>NUCLEOTIDE SEQUENCE [LARGE SCALE GENOMIC DNA]</scope>
    <source>
        <strain evidence="12 13">LMG 28138</strain>
    </source>
</reference>
<comment type="subunit">
    <text evidence="2">Single-chain monomer with multiple functions.</text>
</comment>
<name>A0A6S7BHF1_9BURK</name>
<evidence type="ECO:0000313" key="13">
    <source>
        <dbReference type="Proteomes" id="UP000494115"/>
    </source>
</evidence>
<evidence type="ECO:0000256" key="1">
    <source>
        <dbReference type="ARBA" id="ARBA00007705"/>
    </source>
</evidence>
<dbReference type="EC" id="2.7.7.7" evidence="3"/>
<proteinExistence type="inferred from homology"/>
<dbReference type="RefSeq" id="WP_246257817.1">
    <property type="nucleotide sequence ID" value="NZ_CADIKM010000031.1"/>
</dbReference>
<dbReference type="AlphaFoldDB" id="A0A6S7BHF1"/>
<accession>A0A6S7BHF1</accession>
<dbReference type="InterPro" id="IPR001098">
    <property type="entry name" value="DNA-dir_DNA_pol_A_palm_dom"/>
</dbReference>
<keyword evidence="13" id="KW-1185">Reference proteome</keyword>
<dbReference type="GO" id="GO:0003887">
    <property type="term" value="F:DNA-directed DNA polymerase activity"/>
    <property type="evidence" value="ECO:0007669"/>
    <property type="project" value="UniProtKB-KW"/>
</dbReference>
<evidence type="ECO:0000313" key="12">
    <source>
        <dbReference type="EMBL" id="CAB3798775.1"/>
    </source>
</evidence>
<evidence type="ECO:0000256" key="9">
    <source>
        <dbReference type="ARBA" id="ARBA00023125"/>
    </source>
</evidence>
<dbReference type="EMBL" id="CADIKM010000031">
    <property type="protein sequence ID" value="CAB3798775.1"/>
    <property type="molecule type" value="Genomic_DNA"/>
</dbReference>
<keyword evidence="5" id="KW-0808">Transferase</keyword>
<comment type="catalytic activity">
    <reaction evidence="10">
        <text>DNA(n) + a 2'-deoxyribonucleoside 5'-triphosphate = DNA(n+1) + diphosphate</text>
        <dbReference type="Rhea" id="RHEA:22508"/>
        <dbReference type="Rhea" id="RHEA-COMP:17339"/>
        <dbReference type="Rhea" id="RHEA-COMP:17340"/>
        <dbReference type="ChEBI" id="CHEBI:33019"/>
        <dbReference type="ChEBI" id="CHEBI:61560"/>
        <dbReference type="ChEBI" id="CHEBI:173112"/>
        <dbReference type="EC" id="2.7.7.7"/>
    </reaction>
</comment>
<dbReference type="SUPFAM" id="SSF56672">
    <property type="entry name" value="DNA/RNA polymerases"/>
    <property type="match status" value="1"/>
</dbReference>
<dbReference type="Pfam" id="PF00476">
    <property type="entry name" value="DNA_pol_A"/>
    <property type="match status" value="1"/>
</dbReference>
<evidence type="ECO:0000256" key="4">
    <source>
        <dbReference type="ARBA" id="ARBA00020311"/>
    </source>
</evidence>
<dbReference type="GO" id="GO:0003677">
    <property type="term" value="F:DNA binding"/>
    <property type="evidence" value="ECO:0007669"/>
    <property type="project" value="UniProtKB-KW"/>
</dbReference>
<dbReference type="SMART" id="SM00482">
    <property type="entry name" value="POLAc"/>
    <property type="match status" value="1"/>
</dbReference>
<keyword evidence="9" id="KW-0238">DNA-binding</keyword>
<dbReference type="GO" id="GO:0006261">
    <property type="term" value="P:DNA-templated DNA replication"/>
    <property type="evidence" value="ECO:0007669"/>
    <property type="project" value="InterPro"/>
</dbReference>